<reference evidence="16" key="2">
    <citation type="submission" date="2025-09" db="UniProtKB">
        <authorList>
            <consortium name="Ensembl"/>
        </authorList>
    </citation>
    <scope>IDENTIFICATION</scope>
</reference>
<dbReference type="PROSITE" id="PS50268">
    <property type="entry name" value="CADHERIN_2"/>
    <property type="match status" value="6"/>
</dbReference>
<keyword evidence="8" id="KW-0130">Cell adhesion</keyword>
<dbReference type="PANTHER" id="PTHR24028">
    <property type="entry name" value="CADHERIN-87A"/>
    <property type="match status" value="1"/>
</dbReference>
<dbReference type="FunFam" id="2.60.40.60:FF:000006">
    <property type="entry name" value="Protocadherin alpha 2"/>
    <property type="match status" value="1"/>
</dbReference>
<keyword evidence="3" id="KW-1003">Cell membrane</keyword>
<dbReference type="InterPro" id="IPR020894">
    <property type="entry name" value="Cadherin_CS"/>
</dbReference>
<comment type="subcellular location">
    <subcellularLocation>
        <location evidence="2">Cell membrane</location>
        <topology evidence="2">Single-pass type I membrane protein</topology>
    </subcellularLocation>
</comment>
<evidence type="ECO:0000256" key="1">
    <source>
        <dbReference type="ARBA" id="ARBA00003436"/>
    </source>
</evidence>
<feature type="domain" description="Cadherin" evidence="15">
    <location>
        <begin position="143"/>
        <end position="251"/>
    </location>
</feature>
<feature type="domain" description="Cadherin" evidence="15">
    <location>
        <begin position="581"/>
        <end position="686"/>
    </location>
</feature>
<feature type="domain" description="Cadherin" evidence="15">
    <location>
        <begin position="36"/>
        <end position="142"/>
    </location>
</feature>
<evidence type="ECO:0000256" key="3">
    <source>
        <dbReference type="ARBA" id="ARBA00022475"/>
    </source>
</evidence>
<dbReference type="GeneTree" id="ENSGT00940000163564"/>
<evidence type="ECO:0000256" key="5">
    <source>
        <dbReference type="ARBA" id="ARBA00022729"/>
    </source>
</evidence>
<dbReference type="PROSITE" id="PS00232">
    <property type="entry name" value="CADHERIN_1"/>
    <property type="match status" value="4"/>
</dbReference>
<accession>A0A8C5M7W1</accession>
<protein>
    <recommendedName>
        <fullName evidence="15">Cadherin domain-containing protein</fullName>
    </recommendedName>
</protein>
<evidence type="ECO:0000259" key="15">
    <source>
        <dbReference type="PROSITE" id="PS50268"/>
    </source>
</evidence>
<keyword evidence="5 14" id="KW-0732">Signal</keyword>
<dbReference type="CDD" id="cd11304">
    <property type="entry name" value="Cadherin_repeat"/>
    <property type="match status" value="6"/>
</dbReference>
<feature type="domain" description="Cadherin" evidence="15">
    <location>
        <begin position="465"/>
        <end position="574"/>
    </location>
</feature>
<dbReference type="Pfam" id="PF08266">
    <property type="entry name" value="Cadherin_2"/>
    <property type="match status" value="1"/>
</dbReference>
<evidence type="ECO:0000256" key="8">
    <source>
        <dbReference type="ARBA" id="ARBA00022889"/>
    </source>
</evidence>
<feature type="domain" description="Cadherin" evidence="15">
    <location>
        <begin position="360"/>
        <end position="464"/>
    </location>
</feature>
<dbReference type="InterPro" id="IPR013164">
    <property type="entry name" value="Cadherin_N"/>
</dbReference>
<dbReference type="FunFam" id="2.60.40.60:FF:000129">
    <property type="entry name" value="protocadherin alpha-C2 isoform X1"/>
    <property type="match status" value="1"/>
</dbReference>
<dbReference type="GO" id="GO:0005509">
    <property type="term" value="F:calcium ion binding"/>
    <property type="evidence" value="ECO:0007669"/>
    <property type="project" value="UniProtKB-UniRule"/>
</dbReference>
<evidence type="ECO:0000256" key="13">
    <source>
        <dbReference type="SAM" id="Phobius"/>
    </source>
</evidence>
<comment type="function">
    <text evidence="1">Potential calcium-dependent cell-adhesion protein. May be involved in the establishment and maintenance of specific neuronal connections in the brain.</text>
</comment>
<dbReference type="FunFam" id="2.60.40.60:FF:000007">
    <property type="entry name" value="Protocadherin alpha 2"/>
    <property type="match status" value="1"/>
</dbReference>
<dbReference type="SUPFAM" id="SSF49313">
    <property type="entry name" value="Cadherin-like"/>
    <property type="match status" value="6"/>
</dbReference>
<dbReference type="InterPro" id="IPR032455">
    <property type="entry name" value="Cadherin_C"/>
</dbReference>
<keyword evidence="11" id="KW-0325">Glycoprotein</keyword>
<sequence length="827" mass="92669">NIYSWDLIAMCMKHNRFSLRSLLYVVFLIQMAADLAESQLHYMVPEESKHGTFVGRIAQDLGMQISDINSRRLRIVSKDGTDYFQVNLQNGILFVNKVIDREQLCPEISICTVQLEIIVDKPVQIHHVDVEIEDINDNHPVFSSNEFMLYISELKLPGSNFPLEGAVDQDVGINCITSYELSANDYFTLDVQSYSLKSKSVQLVIKKSLDREQIPLHNLTLTAYDGGKPKLSGSTQLLITVQDVNDNAPMFDQIYYAVILLENALKGTIVTKLNATDPDQGENSEIFYAFNKLVQEPVTSVFNIEQQTGIIRAVGEVDYEKQNLYEIEIDAVDKGHSPMTGHCKVLVNIVDINDNPPELTVTSLSVPVPEDSSLGSVVAIINVHDKDAGLNGKVNCHISKNVPFKITSTIRDYFSLVVDGSLDREKNSEYNVDITVTDEGSPPLSVTQLITVQISDINDNHPTFPQSSQTMSIKENNPPGSHIYTVSAFDVDISQNSFITYSIIDSTLDGIPISSYISINPENGKVFALLSFDHEQLTHFQCQIKATDTGLPPLSSNLTLHVFIEDINDNAPTVLSHFSVSESRVLEQVARSAKEGHLVTKIKAIDVDSGYNAWISYEFKDSLRNIPFAIGRHTGEIMVIRQLSESTIDEYRLTIILKDHGDPIMSSTVSVVILVIESGQDLPPERKTHNRKEDDFSFANVYLIMSICLISTVFLVTLIVYTVLRWYKYTQEIKELKQHNFCPSIAGSWTYSHQRQYKVCLSGSTPKNDLILFTPYFPPSSMDGAVSANGSMASDLAGQKFNKLQYIRQRKHKYVFLHLLLCQYSAG</sequence>
<dbReference type="GO" id="GO:0005886">
    <property type="term" value="C:plasma membrane"/>
    <property type="evidence" value="ECO:0007669"/>
    <property type="project" value="UniProtKB-SubCell"/>
</dbReference>
<dbReference type="FunFam" id="2.60.40.60:FF:000004">
    <property type="entry name" value="Protocadherin 1 gamma 2"/>
    <property type="match status" value="1"/>
</dbReference>
<dbReference type="PANTHER" id="PTHR24028:SF133">
    <property type="entry name" value="PROTOCADHERIN ALPHA-4"/>
    <property type="match status" value="1"/>
</dbReference>
<evidence type="ECO:0000256" key="12">
    <source>
        <dbReference type="PROSITE-ProRule" id="PRU00043"/>
    </source>
</evidence>
<evidence type="ECO:0000256" key="9">
    <source>
        <dbReference type="ARBA" id="ARBA00022989"/>
    </source>
</evidence>
<dbReference type="Gene3D" id="2.60.40.60">
    <property type="entry name" value="Cadherins"/>
    <property type="match status" value="6"/>
</dbReference>
<organism evidence="16 17">
    <name type="scientific">Leptobrachium leishanense</name>
    <name type="common">Leishan spiny toad</name>
    <dbReference type="NCBI Taxonomy" id="445787"/>
    <lineage>
        <taxon>Eukaryota</taxon>
        <taxon>Metazoa</taxon>
        <taxon>Chordata</taxon>
        <taxon>Craniata</taxon>
        <taxon>Vertebrata</taxon>
        <taxon>Euteleostomi</taxon>
        <taxon>Amphibia</taxon>
        <taxon>Batrachia</taxon>
        <taxon>Anura</taxon>
        <taxon>Pelobatoidea</taxon>
        <taxon>Megophryidae</taxon>
        <taxon>Leptobrachium</taxon>
    </lineage>
</organism>
<proteinExistence type="predicted"/>
<reference evidence="16" key="1">
    <citation type="submission" date="2025-08" db="UniProtKB">
        <authorList>
            <consortium name="Ensembl"/>
        </authorList>
    </citation>
    <scope>IDENTIFICATION</scope>
</reference>
<feature type="chain" id="PRO_5034337348" description="Cadherin domain-containing protein" evidence="14">
    <location>
        <begin position="39"/>
        <end position="827"/>
    </location>
</feature>
<keyword evidence="4 13" id="KW-0812">Transmembrane</keyword>
<name>A0A8C5M7W1_9ANUR</name>
<keyword evidence="6" id="KW-0677">Repeat</keyword>
<dbReference type="Ensembl" id="ENSLLET00000011199.1">
    <property type="protein sequence ID" value="ENSLLEP00000010780.1"/>
    <property type="gene ID" value="ENSLLEG00000006699.1"/>
</dbReference>
<evidence type="ECO:0000256" key="14">
    <source>
        <dbReference type="SAM" id="SignalP"/>
    </source>
</evidence>
<dbReference type="PRINTS" id="PR00205">
    <property type="entry name" value="CADHERIN"/>
</dbReference>
<evidence type="ECO:0000256" key="10">
    <source>
        <dbReference type="ARBA" id="ARBA00023136"/>
    </source>
</evidence>
<dbReference type="OrthoDB" id="6252479at2759"/>
<dbReference type="Proteomes" id="UP000694569">
    <property type="component" value="Unplaced"/>
</dbReference>
<dbReference type="GO" id="GO:0007156">
    <property type="term" value="P:homophilic cell adhesion via plasma membrane adhesion molecules"/>
    <property type="evidence" value="ECO:0007669"/>
    <property type="project" value="InterPro"/>
</dbReference>
<keyword evidence="7 12" id="KW-0106">Calcium</keyword>
<evidence type="ECO:0000256" key="6">
    <source>
        <dbReference type="ARBA" id="ARBA00022737"/>
    </source>
</evidence>
<keyword evidence="17" id="KW-1185">Reference proteome</keyword>
<evidence type="ECO:0000256" key="11">
    <source>
        <dbReference type="ARBA" id="ARBA00023180"/>
    </source>
</evidence>
<dbReference type="Pfam" id="PF00028">
    <property type="entry name" value="Cadherin"/>
    <property type="match status" value="5"/>
</dbReference>
<dbReference type="FunFam" id="2.60.40.60:FF:000002">
    <property type="entry name" value="Protocadherin alpha 2"/>
    <property type="match status" value="1"/>
</dbReference>
<evidence type="ECO:0000256" key="2">
    <source>
        <dbReference type="ARBA" id="ARBA00004251"/>
    </source>
</evidence>
<feature type="signal peptide" evidence="14">
    <location>
        <begin position="1"/>
        <end position="38"/>
    </location>
</feature>
<dbReference type="Pfam" id="PF16492">
    <property type="entry name" value="Cadherin_C_2"/>
    <property type="match status" value="1"/>
</dbReference>
<keyword evidence="10 13" id="KW-0472">Membrane</keyword>
<dbReference type="SMART" id="SM00112">
    <property type="entry name" value="CA"/>
    <property type="match status" value="6"/>
</dbReference>
<evidence type="ECO:0000313" key="16">
    <source>
        <dbReference type="Ensembl" id="ENSLLEP00000010780.1"/>
    </source>
</evidence>
<evidence type="ECO:0000313" key="17">
    <source>
        <dbReference type="Proteomes" id="UP000694569"/>
    </source>
</evidence>
<dbReference type="FunFam" id="2.60.40.60:FF:000001">
    <property type="entry name" value="Protocadherin alpha 2"/>
    <property type="match status" value="1"/>
</dbReference>
<dbReference type="InterPro" id="IPR015919">
    <property type="entry name" value="Cadherin-like_sf"/>
</dbReference>
<keyword evidence="9 13" id="KW-1133">Transmembrane helix</keyword>
<feature type="transmembrane region" description="Helical" evidence="13">
    <location>
        <begin position="701"/>
        <end position="724"/>
    </location>
</feature>
<feature type="domain" description="Cadherin" evidence="15">
    <location>
        <begin position="252"/>
        <end position="359"/>
    </location>
</feature>
<dbReference type="InterPro" id="IPR002126">
    <property type="entry name" value="Cadherin-like_dom"/>
</dbReference>
<evidence type="ECO:0000256" key="7">
    <source>
        <dbReference type="ARBA" id="ARBA00022837"/>
    </source>
</evidence>
<evidence type="ECO:0000256" key="4">
    <source>
        <dbReference type="ARBA" id="ARBA00022692"/>
    </source>
</evidence>
<dbReference type="InterPro" id="IPR050174">
    <property type="entry name" value="Protocadherin/Cadherin-CA"/>
</dbReference>
<dbReference type="AlphaFoldDB" id="A0A8C5M7W1"/>